<dbReference type="AlphaFoldDB" id="A0A5C7FKB4"/>
<dbReference type="InterPro" id="IPR050214">
    <property type="entry name" value="Cys_Synth/Cystath_Beta-Synth"/>
</dbReference>
<dbReference type="Proteomes" id="UP000321907">
    <property type="component" value="Unassembled WGS sequence"/>
</dbReference>
<accession>A0A5C7FKB4</accession>
<dbReference type="NCBIfam" id="NF004996">
    <property type="entry name" value="PRK06381.1"/>
    <property type="match status" value="1"/>
</dbReference>
<dbReference type="RefSeq" id="WP_147930078.1">
    <property type="nucleotide sequence ID" value="NZ_VOXD01000008.1"/>
</dbReference>
<dbReference type="PANTHER" id="PTHR10314">
    <property type="entry name" value="CYSTATHIONINE BETA-SYNTHASE"/>
    <property type="match status" value="1"/>
</dbReference>
<evidence type="ECO:0000256" key="1">
    <source>
        <dbReference type="ARBA" id="ARBA00001933"/>
    </source>
</evidence>
<dbReference type="EMBL" id="VOXD01000008">
    <property type="protein sequence ID" value="TXF90321.1"/>
    <property type="molecule type" value="Genomic_DNA"/>
</dbReference>
<gene>
    <name evidence="4" type="ORF">FUA23_07315</name>
</gene>
<dbReference type="Gene3D" id="3.40.50.1100">
    <property type="match status" value="2"/>
</dbReference>
<protein>
    <submittedName>
        <fullName evidence="4">Pyridoxal-phosphate dependent enzyme</fullName>
    </submittedName>
</protein>
<dbReference type="Pfam" id="PF00291">
    <property type="entry name" value="PALP"/>
    <property type="match status" value="1"/>
</dbReference>
<sequence length="346" mass="37297">MTLRDAVKTAVNGVGKQALLLSQTAANGALTTEQRVSAFRQIITLETGTTWLRRSKAIERDFGLSDVFLKFEGDNPTGTQKDRIAFAQVEDALRTGYGEVAVATCGNYGVAVALAAKLAGMKCHIFIPAGYHTDRLGEMEQLGGVIHRPAGSYEDVVRLSSQRAAAEGWYDANPGGRNTELQIAAYATIGEEIASELGRAPVCCAVPVSNGTLFAGIHRGLGNGDSTMMIAASSTAKNPIVYSFRKGFRECVDLDPAKIHETVINEPLINWHSFDGAEALKAIYASRGRAYNISDERMRKMTTYLAEREALRVLPASTAGLIALLRMHEEGILPDGQHVAVLTAKR</sequence>
<evidence type="ECO:0000313" key="5">
    <source>
        <dbReference type="Proteomes" id="UP000321907"/>
    </source>
</evidence>
<evidence type="ECO:0000256" key="2">
    <source>
        <dbReference type="ARBA" id="ARBA00022898"/>
    </source>
</evidence>
<dbReference type="GO" id="GO:1901605">
    <property type="term" value="P:alpha-amino acid metabolic process"/>
    <property type="evidence" value="ECO:0007669"/>
    <property type="project" value="UniProtKB-ARBA"/>
</dbReference>
<keyword evidence="2" id="KW-0663">Pyridoxal phosphate</keyword>
<dbReference type="InterPro" id="IPR001926">
    <property type="entry name" value="TrpB-like_PALP"/>
</dbReference>
<dbReference type="SUPFAM" id="SSF53686">
    <property type="entry name" value="Tryptophan synthase beta subunit-like PLP-dependent enzymes"/>
    <property type="match status" value="1"/>
</dbReference>
<dbReference type="OrthoDB" id="9778118at2"/>
<comment type="cofactor">
    <cofactor evidence="1">
        <name>pyridoxal 5'-phosphate</name>
        <dbReference type="ChEBI" id="CHEBI:597326"/>
    </cofactor>
</comment>
<name>A0A5C7FKB4_9BACT</name>
<dbReference type="InterPro" id="IPR036052">
    <property type="entry name" value="TrpB-like_PALP_sf"/>
</dbReference>
<organism evidence="4 5">
    <name type="scientific">Neolewinella aurantiaca</name>
    <dbReference type="NCBI Taxonomy" id="2602767"/>
    <lineage>
        <taxon>Bacteria</taxon>
        <taxon>Pseudomonadati</taxon>
        <taxon>Bacteroidota</taxon>
        <taxon>Saprospiria</taxon>
        <taxon>Saprospirales</taxon>
        <taxon>Lewinellaceae</taxon>
        <taxon>Neolewinella</taxon>
    </lineage>
</organism>
<evidence type="ECO:0000313" key="4">
    <source>
        <dbReference type="EMBL" id="TXF90321.1"/>
    </source>
</evidence>
<evidence type="ECO:0000259" key="3">
    <source>
        <dbReference type="Pfam" id="PF00291"/>
    </source>
</evidence>
<comment type="caution">
    <text evidence="4">The sequence shown here is derived from an EMBL/GenBank/DDBJ whole genome shotgun (WGS) entry which is preliminary data.</text>
</comment>
<proteinExistence type="predicted"/>
<keyword evidence="5" id="KW-1185">Reference proteome</keyword>
<reference evidence="4 5" key="1">
    <citation type="submission" date="2019-08" db="EMBL/GenBank/DDBJ databases">
        <title>Lewinella sp. strain SSH13 Genome sequencing and assembly.</title>
        <authorList>
            <person name="Kim I."/>
        </authorList>
    </citation>
    <scope>NUCLEOTIDE SEQUENCE [LARGE SCALE GENOMIC DNA]</scope>
    <source>
        <strain evidence="4 5">SSH13</strain>
    </source>
</reference>
<feature type="domain" description="Tryptophan synthase beta chain-like PALP" evidence="3">
    <location>
        <begin position="43"/>
        <end position="342"/>
    </location>
</feature>